<dbReference type="EMBL" id="NAAC01000037">
    <property type="protein sequence ID" value="RDJ04675.1"/>
    <property type="molecule type" value="Genomic_DNA"/>
</dbReference>
<comment type="caution">
    <text evidence="1">The sequence shown here is derived from an EMBL/GenBank/DDBJ whole genome shotgun (WGS) entry which is preliminary data.</text>
</comment>
<dbReference type="OrthoDB" id="8390978at2"/>
<organism evidence="1 2">
    <name type="scientific">Rhizobium grahamii</name>
    <dbReference type="NCBI Taxonomy" id="1120045"/>
    <lineage>
        <taxon>Bacteria</taxon>
        <taxon>Pseudomonadati</taxon>
        <taxon>Pseudomonadota</taxon>
        <taxon>Alphaproteobacteria</taxon>
        <taxon>Hyphomicrobiales</taxon>
        <taxon>Rhizobiaceae</taxon>
        <taxon>Rhizobium/Agrobacterium group</taxon>
        <taxon>Rhizobium</taxon>
    </lineage>
</organism>
<sequence length="73" mass="8009">MSRFEDTEAALTEKLRALKVKPDMTINLSAIGVPLSAAGLLQKEMMAVLYALEQDKIVAFAPGNRLRLLKPLP</sequence>
<name>A0A370KHH3_9HYPH</name>
<accession>A0A370KHH3</accession>
<protein>
    <submittedName>
        <fullName evidence="1">Uncharacterized protein</fullName>
    </submittedName>
</protein>
<proteinExistence type="predicted"/>
<evidence type="ECO:0000313" key="2">
    <source>
        <dbReference type="Proteomes" id="UP000254939"/>
    </source>
</evidence>
<dbReference type="Proteomes" id="UP000254939">
    <property type="component" value="Unassembled WGS sequence"/>
</dbReference>
<gene>
    <name evidence="1" type="ORF">B5K06_26805</name>
</gene>
<dbReference type="AlphaFoldDB" id="A0A370KHH3"/>
<evidence type="ECO:0000313" key="1">
    <source>
        <dbReference type="EMBL" id="RDJ04675.1"/>
    </source>
</evidence>
<reference evidence="1 2" key="1">
    <citation type="submission" date="2017-03" db="EMBL/GenBank/DDBJ databases">
        <title>Genome analysis of Rhizobial strains effectives or ineffectives for nitrogen fixation isolated from bean seeds.</title>
        <authorList>
            <person name="Peralta H."/>
            <person name="Aguilar-Vera A."/>
            <person name="Mora Y."/>
            <person name="Vargas-Lagunas C."/>
            <person name="Girard L."/>
            <person name="Mora J."/>
        </authorList>
    </citation>
    <scope>NUCLEOTIDE SEQUENCE [LARGE SCALE GENOMIC DNA]</scope>
    <source>
        <strain evidence="1 2">CCGM3</strain>
    </source>
</reference>
<dbReference type="RefSeq" id="WP_114715206.1">
    <property type="nucleotide sequence ID" value="NZ_KZ857266.1"/>
</dbReference>